<evidence type="ECO:0000313" key="3">
    <source>
        <dbReference type="Proteomes" id="UP001594351"/>
    </source>
</evidence>
<feature type="domain" description="Xylose isomerase-like TIM barrel" evidence="1">
    <location>
        <begin position="22"/>
        <end position="251"/>
    </location>
</feature>
<keyword evidence="2" id="KW-0413">Isomerase</keyword>
<dbReference type="EMBL" id="JBHPBY010000082">
    <property type="protein sequence ID" value="MFC1850188.1"/>
    <property type="molecule type" value="Genomic_DNA"/>
</dbReference>
<protein>
    <submittedName>
        <fullName evidence="2">Sugar phosphate isomerase/epimerase family protein</fullName>
    </submittedName>
</protein>
<evidence type="ECO:0000313" key="2">
    <source>
        <dbReference type="EMBL" id="MFC1850188.1"/>
    </source>
</evidence>
<sequence>MKIGVMNNPRVSLSDQIIAFGEAEFDFIDLTIEGPAALTPDVKKLKILLEQFNLSVVGHTDPALPYAYPIAGVRQACLVELERCARLFHNLGARIMNIHPCYACPPGMRNEILTLNSEALVDIQRMAAAHELTLVLENFVTPFDSVSVFSLILQQVPGLQVHLDFGHANLGRDDGVTFCQFLGQDIKHVHFSDNRGTADHHMPLGVGNIDWLQSVQALQSIGYEGTITLEVFCDDRSMLPQYLEISRQFVRDLWDKDPPSHKQRFADDKNRL</sequence>
<dbReference type="GO" id="GO:0016853">
    <property type="term" value="F:isomerase activity"/>
    <property type="evidence" value="ECO:0007669"/>
    <property type="project" value="UniProtKB-KW"/>
</dbReference>
<accession>A0ABV6YVI2</accession>
<dbReference type="Proteomes" id="UP001594351">
    <property type="component" value="Unassembled WGS sequence"/>
</dbReference>
<dbReference type="SUPFAM" id="SSF51658">
    <property type="entry name" value="Xylose isomerase-like"/>
    <property type="match status" value="1"/>
</dbReference>
<dbReference type="InterPro" id="IPR050312">
    <property type="entry name" value="IolE/XylAMocC-like"/>
</dbReference>
<name>A0ABV6YVI2_UNCC1</name>
<gene>
    <name evidence="2" type="ORF">ACFL27_08360</name>
</gene>
<organism evidence="2 3">
    <name type="scientific">candidate division CSSED10-310 bacterium</name>
    <dbReference type="NCBI Taxonomy" id="2855610"/>
    <lineage>
        <taxon>Bacteria</taxon>
        <taxon>Bacteria division CSSED10-310</taxon>
    </lineage>
</organism>
<dbReference type="PANTHER" id="PTHR12110">
    <property type="entry name" value="HYDROXYPYRUVATE ISOMERASE"/>
    <property type="match status" value="1"/>
</dbReference>
<dbReference type="InterPro" id="IPR036237">
    <property type="entry name" value="Xyl_isomerase-like_sf"/>
</dbReference>
<comment type="caution">
    <text evidence="2">The sequence shown here is derived from an EMBL/GenBank/DDBJ whole genome shotgun (WGS) entry which is preliminary data.</text>
</comment>
<evidence type="ECO:0000259" key="1">
    <source>
        <dbReference type="Pfam" id="PF01261"/>
    </source>
</evidence>
<dbReference type="Pfam" id="PF01261">
    <property type="entry name" value="AP_endonuc_2"/>
    <property type="match status" value="1"/>
</dbReference>
<dbReference type="InterPro" id="IPR013022">
    <property type="entry name" value="Xyl_isomerase-like_TIM-brl"/>
</dbReference>
<dbReference type="Gene3D" id="3.20.20.150">
    <property type="entry name" value="Divalent-metal-dependent TIM barrel enzymes"/>
    <property type="match status" value="1"/>
</dbReference>
<reference evidence="2 3" key="1">
    <citation type="submission" date="2024-09" db="EMBL/GenBank/DDBJ databases">
        <title>Laminarin stimulates single cell rates of sulfate reduction while oxygen inhibits transcriptomic activity in coastal marine sediment.</title>
        <authorList>
            <person name="Lindsay M."/>
            <person name="Orcutt B."/>
            <person name="Emerson D."/>
            <person name="Stepanauskas R."/>
            <person name="D'Angelo T."/>
        </authorList>
    </citation>
    <scope>NUCLEOTIDE SEQUENCE [LARGE SCALE GENOMIC DNA]</scope>
    <source>
        <strain evidence="2">SAG AM-311-K15</strain>
    </source>
</reference>
<dbReference type="PANTHER" id="PTHR12110:SF21">
    <property type="entry name" value="XYLOSE ISOMERASE-LIKE TIM BARREL DOMAIN-CONTAINING PROTEIN"/>
    <property type="match status" value="1"/>
</dbReference>
<keyword evidence="3" id="KW-1185">Reference proteome</keyword>
<proteinExistence type="predicted"/>